<dbReference type="PANTHER" id="PTHR24320:SF152">
    <property type="entry name" value="SHORT-CHAIN DEHYDROGENASE_REDUCTASE FAMILY PROTEIN"/>
    <property type="match status" value="1"/>
</dbReference>
<evidence type="ECO:0008006" key="5">
    <source>
        <dbReference type="Google" id="ProtNLM"/>
    </source>
</evidence>
<dbReference type="PRINTS" id="PR00081">
    <property type="entry name" value="GDHRDH"/>
</dbReference>
<dbReference type="InterPro" id="IPR036291">
    <property type="entry name" value="NAD(P)-bd_dom_sf"/>
</dbReference>
<evidence type="ECO:0000256" key="1">
    <source>
        <dbReference type="ARBA" id="ARBA00006484"/>
    </source>
</evidence>
<evidence type="ECO:0000313" key="3">
    <source>
        <dbReference type="EMBL" id="MDI1484937.1"/>
    </source>
</evidence>
<sequence length="326" mass="36093">MLSDYENTVLITGGTTGLGYGTALSIAKQHPKYLVIIASRTDKDNAAARINKATGLNNVRYTPLDLSSLANVRTYVDEYAKQEHPPIKALLLNAGLQIVSGVTYSRDGIETTFAITHVGNALLFYLLRPYLASDARITVTSSGTHDPEQKTGMPKAVYNTAEEIAHPTPELEKSPGQQRYTTSKLCNVLWIKALDRRLSQAPSGQPRWTVNAFDPGFMPGTGLARDYPLILRFLWFTVMPHILPVLRIVLGSQNIYTTEQSGRNLARLATGEDVKGVSGVYFEGPKEIKSSELSYDSEKQDDLYEWTIDALAKDKKERDSFAKVYA</sequence>
<gene>
    <name evidence="3" type="ORF">OHK93_000071</name>
</gene>
<organism evidence="3 4">
    <name type="scientific">Ramalina farinacea</name>
    <dbReference type="NCBI Taxonomy" id="258253"/>
    <lineage>
        <taxon>Eukaryota</taxon>
        <taxon>Fungi</taxon>
        <taxon>Dikarya</taxon>
        <taxon>Ascomycota</taxon>
        <taxon>Pezizomycotina</taxon>
        <taxon>Lecanoromycetes</taxon>
        <taxon>OSLEUM clade</taxon>
        <taxon>Lecanoromycetidae</taxon>
        <taxon>Lecanorales</taxon>
        <taxon>Lecanorineae</taxon>
        <taxon>Ramalinaceae</taxon>
        <taxon>Ramalina</taxon>
    </lineage>
</organism>
<evidence type="ECO:0000256" key="2">
    <source>
        <dbReference type="ARBA" id="ARBA00023002"/>
    </source>
</evidence>
<evidence type="ECO:0000313" key="4">
    <source>
        <dbReference type="Proteomes" id="UP001161017"/>
    </source>
</evidence>
<dbReference type="PANTHER" id="PTHR24320">
    <property type="entry name" value="RETINOL DEHYDROGENASE"/>
    <property type="match status" value="1"/>
</dbReference>
<dbReference type="InterPro" id="IPR002347">
    <property type="entry name" value="SDR_fam"/>
</dbReference>
<comment type="similarity">
    <text evidence="1">Belongs to the short-chain dehydrogenases/reductases (SDR) family.</text>
</comment>
<dbReference type="SUPFAM" id="SSF51735">
    <property type="entry name" value="NAD(P)-binding Rossmann-fold domains"/>
    <property type="match status" value="1"/>
</dbReference>
<reference evidence="3" key="1">
    <citation type="journal article" date="2023" name="Genome Biol. Evol.">
        <title>First Whole Genome Sequence and Flow Cytometry Genome Size Data for the Lichen-Forming Fungus Ramalina farinacea (Ascomycota).</title>
        <authorList>
            <person name="Llewellyn T."/>
            <person name="Mian S."/>
            <person name="Hill R."/>
            <person name="Leitch I.J."/>
            <person name="Gaya E."/>
        </authorList>
    </citation>
    <scope>NUCLEOTIDE SEQUENCE</scope>
    <source>
        <strain evidence="3">LIQ254RAFAR</strain>
    </source>
</reference>
<comment type="caution">
    <text evidence="3">The sequence shown here is derived from an EMBL/GenBank/DDBJ whole genome shotgun (WGS) entry which is preliminary data.</text>
</comment>
<name>A0AA43TUQ8_9LECA</name>
<dbReference type="EMBL" id="JAPUFD010000001">
    <property type="protein sequence ID" value="MDI1484937.1"/>
    <property type="molecule type" value="Genomic_DNA"/>
</dbReference>
<protein>
    <recommendedName>
        <fullName evidence="5">NAD(P)-binding protein</fullName>
    </recommendedName>
</protein>
<dbReference type="Gene3D" id="3.40.50.720">
    <property type="entry name" value="NAD(P)-binding Rossmann-like Domain"/>
    <property type="match status" value="1"/>
</dbReference>
<proteinExistence type="inferred from homology"/>
<keyword evidence="4" id="KW-1185">Reference proteome</keyword>
<keyword evidence="2" id="KW-0560">Oxidoreductase</keyword>
<dbReference type="AlphaFoldDB" id="A0AA43TUQ8"/>
<dbReference type="GO" id="GO:0016491">
    <property type="term" value="F:oxidoreductase activity"/>
    <property type="evidence" value="ECO:0007669"/>
    <property type="project" value="UniProtKB-KW"/>
</dbReference>
<dbReference type="Pfam" id="PF00106">
    <property type="entry name" value="adh_short"/>
    <property type="match status" value="1"/>
</dbReference>
<dbReference type="Proteomes" id="UP001161017">
    <property type="component" value="Unassembled WGS sequence"/>
</dbReference>
<accession>A0AA43TUQ8</accession>